<dbReference type="Gene3D" id="1.10.3410.10">
    <property type="entry name" value="putative deoxyguanosinetriphosphate triphosphohydrolase like domain"/>
    <property type="match status" value="1"/>
</dbReference>
<feature type="region of interest" description="Disordered" evidence="2">
    <location>
        <begin position="1"/>
        <end position="23"/>
    </location>
</feature>
<dbReference type="Gene3D" id="1.10.3550.10">
    <property type="entry name" value="eoxyguanosinetriphosphate triphosphohydrolase domain-like"/>
    <property type="match status" value="1"/>
</dbReference>
<dbReference type="InterPro" id="IPR027432">
    <property type="entry name" value="dGTP_triphosphohydrolase_C"/>
</dbReference>
<protein>
    <recommendedName>
        <fullName evidence="3">HD/PDEase domain-containing protein</fullName>
    </recommendedName>
</protein>
<dbReference type="InterPro" id="IPR006261">
    <property type="entry name" value="dGTPase"/>
</dbReference>
<name>A0A0Q0X3X9_9PSED</name>
<gene>
    <name evidence="4" type="ORF">AQS70_07095</name>
</gene>
<dbReference type="AlphaFoldDB" id="A0A0Q0X3X9"/>
<dbReference type="GO" id="GO:0016793">
    <property type="term" value="F:triphosphoric monoester hydrolase activity"/>
    <property type="evidence" value="ECO:0007669"/>
    <property type="project" value="InterPro"/>
</dbReference>
<dbReference type="SMART" id="SM00471">
    <property type="entry name" value="HDc"/>
    <property type="match status" value="1"/>
</dbReference>
<dbReference type="InterPro" id="IPR003607">
    <property type="entry name" value="HD/PDEase_dom"/>
</dbReference>
<dbReference type="RefSeq" id="WP_055102038.1">
    <property type="nucleotide sequence ID" value="NZ_LLWH01000068.1"/>
</dbReference>
<dbReference type="STRING" id="1563157.AQS70_07095"/>
<comment type="caution">
    <text evidence="4">The sequence shown here is derived from an EMBL/GenBank/DDBJ whole genome shotgun (WGS) entry which is preliminary data.</text>
</comment>
<dbReference type="EMBL" id="LLWH01000068">
    <property type="protein sequence ID" value="KQB54542.1"/>
    <property type="molecule type" value="Genomic_DNA"/>
</dbReference>
<organism evidence="4 5">
    <name type="scientific">Pseudomonas endophytica</name>
    <dbReference type="NCBI Taxonomy" id="1563157"/>
    <lineage>
        <taxon>Bacteria</taxon>
        <taxon>Pseudomonadati</taxon>
        <taxon>Pseudomonadota</taxon>
        <taxon>Gammaproteobacteria</taxon>
        <taxon>Pseudomonadales</taxon>
        <taxon>Pseudomonadaceae</taxon>
        <taxon>Pseudomonas</taxon>
    </lineage>
</organism>
<dbReference type="InterPro" id="IPR023293">
    <property type="entry name" value="dGTP_triP_hydro_central_sf"/>
</dbReference>
<dbReference type="Gene3D" id="1.10.3210.10">
    <property type="entry name" value="Hypothetical protein af1432"/>
    <property type="match status" value="1"/>
</dbReference>
<dbReference type="SUPFAM" id="SSF109604">
    <property type="entry name" value="HD-domain/PDEase-like"/>
    <property type="match status" value="1"/>
</dbReference>
<evidence type="ECO:0000313" key="4">
    <source>
        <dbReference type="EMBL" id="KQB54542.1"/>
    </source>
</evidence>
<dbReference type="OrthoDB" id="9803619at2"/>
<feature type="domain" description="HD/PDEase" evidence="3">
    <location>
        <begin position="82"/>
        <end position="290"/>
    </location>
</feature>
<evidence type="ECO:0000313" key="5">
    <source>
        <dbReference type="Proteomes" id="UP000050342"/>
    </source>
</evidence>
<keyword evidence="1" id="KW-0378">Hydrolase</keyword>
<accession>A0A0Q0X3X9</accession>
<dbReference type="NCBIfam" id="TIGR01353">
    <property type="entry name" value="dGTP_triPase"/>
    <property type="match status" value="1"/>
</dbReference>
<evidence type="ECO:0000256" key="2">
    <source>
        <dbReference type="SAM" id="MobiDB-lite"/>
    </source>
</evidence>
<proteinExistence type="predicted"/>
<reference evidence="4 5" key="1">
    <citation type="submission" date="2015-10" db="EMBL/GenBank/DDBJ databases">
        <title>Pseudomonas helleri sp. nov. and Pseudomonas weihenstephanensis sp. nov., isolated from raw cows milk.</title>
        <authorList>
            <person name="Von Neubeck M."/>
            <person name="Huptas C."/>
            <person name="Wenning M."/>
            <person name="Scherer S."/>
        </authorList>
    </citation>
    <scope>NUCLEOTIDE SEQUENCE [LARGE SCALE GENOMIC DNA]</scope>
    <source>
        <strain evidence="4 5">BSTT44</strain>
    </source>
</reference>
<sequence length="501" mass="56835">MEEKPVTPSIWSESRRPRTHSAVADGVAKETTEQGLMGDSSSLSAVTHRSVFQQDYDRLLFSTPVRRLADKTQVWPMEENDGVRTRLTHSHEVSNLARSIGARAYKGARDAFRQNGCGDDSLAELINPLLLSIGLGHDLGNPPFGHQGEVAIGRWFEQRKDWIFTKLKKDEDLLEAPIPEEYWPEFVEFDGNPQSLRLLTRLQTHIDGLGLDLSAATLAAGLKYPVSYLNRDKDDPVRKKGGYFESEKDLVDWIRKQTGLEEGQRHPLTWIMEACDDIAYSVLDVDDVLKKGIMSPDDVLVILRQKFRIDGVIGKIQEKFRDIESRLFSPEIQRDIKIEYLRAYLIESLIGHASKTFVENVPAIFGFKSIKPLMDDSRLCDELKKIAQQNAFNHSSVLRMEALGSQAIDGLMTVLWEAISCRKNFDEIRSKRMGARAKYVFSLISPNYIEQADKCISSSTVASVLRYRELRLLTDMVSGMTDTFAMRLWKDIEVMPDVNCA</sequence>
<dbReference type="Proteomes" id="UP000050342">
    <property type="component" value="Unassembled WGS sequence"/>
</dbReference>
<keyword evidence="5" id="KW-1185">Reference proteome</keyword>
<evidence type="ECO:0000259" key="3">
    <source>
        <dbReference type="SMART" id="SM00471"/>
    </source>
</evidence>
<evidence type="ECO:0000256" key="1">
    <source>
        <dbReference type="ARBA" id="ARBA00022801"/>
    </source>
</evidence>